<comment type="caution">
    <text evidence="2">The sequence shown here is derived from an EMBL/GenBank/DDBJ whole genome shotgun (WGS) entry which is preliminary data.</text>
</comment>
<sequence length="179" mass="20670">RIKGIKTESVSAQLDKAKSNKGKARAKRKAQSKSKSIIKTTPIERVIGLFPAYPTESKCIVKSKPKKKKKQSKPIEYTDLGWENENKELDLKSDVIELTDMVDVKPIDNWEIGDPIDNDILELAIGDNWKLVRHNKELDKWQFQTKTVNKKNKVSKWIQDSEWIDYKFASEMINSGYCE</sequence>
<dbReference type="AlphaFoldDB" id="X0SUD0"/>
<gene>
    <name evidence="2" type="ORF">S01H1_11362</name>
</gene>
<reference evidence="2" key="1">
    <citation type="journal article" date="2014" name="Front. Microbiol.">
        <title>High frequency of phylogenetically diverse reductive dehalogenase-homologous genes in deep subseafloor sedimentary metagenomes.</title>
        <authorList>
            <person name="Kawai M."/>
            <person name="Futagami T."/>
            <person name="Toyoda A."/>
            <person name="Takaki Y."/>
            <person name="Nishi S."/>
            <person name="Hori S."/>
            <person name="Arai W."/>
            <person name="Tsubouchi T."/>
            <person name="Morono Y."/>
            <person name="Uchiyama I."/>
            <person name="Ito T."/>
            <person name="Fujiyama A."/>
            <person name="Inagaki F."/>
            <person name="Takami H."/>
        </authorList>
    </citation>
    <scope>NUCLEOTIDE SEQUENCE</scope>
    <source>
        <strain evidence="2">Expedition CK06-06</strain>
    </source>
</reference>
<feature type="non-terminal residue" evidence="2">
    <location>
        <position position="1"/>
    </location>
</feature>
<proteinExistence type="predicted"/>
<feature type="region of interest" description="Disordered" evidence="1">
    <location>
        <begin position="1"/>
        <end position="35"/>
    </location>
</feature>
<dbReference type="EMBL" id="BARS01005792">
    <property type="protein sequence ID" value="GAF78756.1"/>
    <property type="molecule type" value="Genomic_DNA"/>
</dbReference>
<protein>
    <submittedName>
        <fullName evidence="2">Uncharacterized protein</fullName>
    </submittedName>
</protein>
<organism evidence="2">
    <name type="scientific">marine sediment metagenome</name>
    <dbReference type="NCBI Taxonomy" id="412755"/>
    <lineage>
        <taxon>unclassified sequences</taxon>
        <taxon>metagenomes</taxon>
        <taxon>ecological metagenomes</taxon>
    </lineage>
</organism>
<feature type="compositionally biased region" description="Basic residues" evidence="1">
    <location>
        <begin position="19"/>
        <end position="32"/>
    </location>
</feature>
<evidence type="ECO:0000256" key="1">
    <source>
        <dbReference type="SAM" id="MobiDB-lite"/>
    </source>
</evidence>
<name>X0SUD0_9ZZZZ</name>
<accession>X0SUD0</accession>
<evidence type="ECO:0000313" key="2">
    <source>
        <dbReference type="EMBL" id="GAF78756.1"/>
    </source>
</evidence>